<feature type="compositionally biased region" description="Polar residues" evidence="1">
    <location>
        <begin position="30"/>
        <end position="40"/>
    </location>
</feature>
<evidence type="ECO:0000313" key="2">
    <source>
        <dbReference type="EMBL" id="CAH2324222.1"/>
    </source>
</evidence>
<feature type="non-terminal residue" evidence="2">
    <location>
        <position position="70"/>
    </location>
</feature>
<reference evidence="2" key="1">
    <citation type="submission" date="2022-03" db="EMBL/GenBank/DDBJ databases">
        <authorList>
            <person name="Alioto T."/>
            <person name="Alioto T."/>
            <person name="Gomez Garrido J."/>
        </authorList>
    </citation>
    <scope>NUCLEOTIDE SEQUENCE</scope>
</reference>
<feature type="region of interest" description="Disordered" evidence="1">
    <location>
        <begin position="1"/>
        <end position="70"/>
    </location>
</feature>
<name>A0AAD1TFV2_PELCU</name>
<evidence type="ECO:0000256" key="1">
    <source>
        <dbReference type="SAM" id="MobiDB-lite"/>
    </source>
</evidence>
<protein>
    <submittedName>
        <fullName evidence="2">Uncharacterized protein</fullName>
    </submittedName>
</protein>
<proteinExistence type="predicted"/>
<keyword evidence="3" id="KW-1185">Reference proteome</keyword>
<accession>A0AAD1TFV2</accession>
<dbReference type="Proteomes" id="UP001295444">
    <property type="component" value="Chromosome 12"/>
</dbReference>
<evidence type="ECO:0000313" key="3">
    <source>
        <dbReference type="Proteomes" id="UP001295444"/>
    </source>
</evidence>
<dbReference type="AlphaFoldDB" id="A0AAD1TFV2"/>
<organism evidence="2 3">
    <name type="scientific">Pelobates cultripes</name>
    <name type="common">Western spadefoot toad</name>
    <dbReference type="NCBI Taxonomy" id="61616"/>
    <lineage>
        <taxon>Eukaryota</taxon>
        <taxon>Metazoa</taxon>
        <taxon>Chordata</taxon>
        <taxon>Craniata</taxon>
        <taxon>Vertebrata</taxon>
        <taxon>Euteleostomi</taxon>
        <taxon>Amphibia</taxon>
        <taxon>Batrachia</taxon>
        <taxon>Anura</taxon>
        <taxon>Pelobatoidea</taxon>
        <taxon>Pelobatidae</taxon>
        <taxon>Pelobates</taxon>
    </lineage>
</organism>
<dbReference type="EMBL" id="OW240923">
    <property type="protein sequence ID" value="CAH2324222.1"/>
    <property type="molecule type" value="Genomic_DNA"/>
</dbReference>
<feature type="non-terminal residue" evidence="2">
    <location>
        <position position="1"/>
    </location>
</feature>
<sequence>CLHHTTTHTPRAPNLFLTRQTHTTNDKRLGNNQNPQPHYTNRNRHIPRQGPKAQKLENYTPTDRTNIEDE</sequence>
<gene>
    <name evidence="2" type="ORF">PECUL_23A016249</name>
</gene>